<dbReference type="InterPro" id="IPR012259">
    <property type="entry name" value="DHFR"/>
</dbReference>
<comment type="catalytic activity">
    <reaction evidence="6">
        <text>(6S)-5,6,7,8-tetrahydrofolate + NADP(+) = 7,8-dihydrofolate + NADPH + H(+)</text>
        <dbReference type="Rhea" id="RHEA:15009"/>
        <dbReference type="ChEBI" id="CHEBI:15378"/>
        <dbReference type="ChEBI" id="CHEBI:57451"/>
        <dbReference type="ChEBI" id="CHEBI:57453"/>
        <dbReference type="ChEBI" id="CHEBI:57783"/>
        <dbReference type="ChEBI" id="CHEBI:58349"/>
        <dbReference type="EC" id="1.5.1.3"/>
    </reaction>
</comment>
<proteinExistence type="inferred from homology"/>
<dbReference type="PRINTS" id="PR00070">
    <property type="entry name" value="DHFR"/>
</dbReference>
<dbReference type="UniPathway" id="UPA00077">
    <property type="reaction ID" value="UER00158"/>
</dbReference>
<evidence type="ECO:0000256" key="6">
    <source>
        <dbReference type="ARBA" id="ARBA00048873"/>
    </source>
</evidence>
<dbReference type="PROSITE" id="PS51330">
    <property type="entry name" value="DHFR_2"/>
    <property type="match status" value="1"/>
</dbReference>
<dbReference type="Proteomes" id="UP000095281">
    <property type="component" value="Unplaced"/>
</dbReference>
<reference evidence="10" key="1">
    <citation type="submission" date="2016-11" db="UniProtKB">
        <authorList>
            <consortium name="WormBaseParasite"/>
        </authorList>
    </citation>
    <scope>IDENTIFICATION</scope>
</reference>
<evidence type="ECO:0000313" key="9">
    <source>
        <dbReference type="Proteomes" id="UP000095281"/>
    </source>
</evidence>
<dbReference type="CDD" id="cd00209">
    <property type="entry name" value="DHFR"/>
    <property type="match status" value="1"/>
</dbReference>
<dbReference type="EC" id="1.5.1.3" evidence="2"/>
<dbReference type="InterPro" id="IPR017925">
    <property type="entry name" value="DHFR_CS"/>
</dbReference>
<dbReference type="Pfam" id="PF00186">
    <property type="entry name" value="DHFR_1"/>
    <property type="match status" value="1"/>
</dbReference>
<evidence type="ECO:0000256" key="3">
    <source>
        <dbReference type="ARBA" id="ARBA00022563"/>
    </source>
</evidence>
<sequence>MSCSTIPMNIIAAVDKSFGIGKNNSLPWKLPKEFKHFINLTTKTKNPNKINAVLMGRKCWESIPENFRPLKNRINIVMSKTIKQDFINERLLFINNLNTLFLILESKPYKDWIETIWNVGGRQIYSLGIDYPYLNKIVLTKIDKDFDCDIKFPEIDWNQFIEENNTEIVEEKGLCWQSITYIKKL</sequence>
<dbReference type="SUPFAM" id="SSF53597">
    <property type="entry name" value="Dihydrofolate reductase-like"/>
    <property type="match status" value="1"/>
</dbReference>
<dbReference type="GO" id="GO:0050661">
    <property type="term" value="F:NADP binding"/>
    <property type="evidence" value="ECO:0007669"/>
    <property type="project" value="InterPro"/>
</dbReference>
<dbReference type="PANTHER" id="PTHR48069:SF3">
    <property type="entry name" value="DIHYDROFOLATE REDUCTASE"/>
    <property type="match status" value="1"/>
</dbReference>
<evidence type="ECO:0000259" key="8">
    <source>
        <dbReference type="PROSITE" id="PS51330"/>
    </source>
</evidence>
<dbReference type="InterPro" id="IPR001796">
    <property type="entry name" value="DHFR_dom"/>
</dbReference>
<dbReference type="GO" id="GO:0005739">
    <property type="term" value="C:mitochondrion"/>
    <property type="evidence" value="ECO:0007669"/>
    <property type="project" value="TreeGrafter"/>
</dbReference>
<comment type="similarity">
    <text evidence="7">Belongs to the dihydrofolate reductase family.</text>
</comment>
<dbReference type="AlphaFoldDB" id="A0A1I8B814"/>
<dbReference type="GO" id="GO:0046655">
    <property type="term" value="P:folic acid metabolic process"/>
    <property type="evidence" value="ECO:0007669"/>
    <property type="project" value="TreeGrafter"/>
</dbReference>
<feature type="domain" description="DHFR" evidence="8">
    <location>
        <begin position="7"/>
        <end position="183"/>
    </location>
</feature>
<dbReference type="PROSITE" id="PS00075">
    <property type="entry name" value="DHFR_1"/>
    <property type="match status" value="1"/>
</dbReference>
<keyword evidence="5" id="KW-0560">Oxidoreductase</keyword>
<dbReference type="GO" id="GO:0046654">
    <property type="term" value="P:tetrahydrofolate biosynthetic process"/>
    <property type="evidence" value="ECO:0007669"/>
    <property type="project" value="UniProtKB-UniPathway"/>
</dbReference>
<evidence type="ECO:0000256" key="5">
    <source>
        <dbReference type="ARBA" id="ARBA00023002"/>
    </source>
</evidence>
<dbReference type="OMA" id="QYEFQMW"/>
<dbReference type="InterPro" id="IPR024072">
    <property type="entry name" value="DHFR-like_dom_sf"/>
</dbReference>
<evidence type="ECO:0000256" key="2">
    <source>
        <dbReference type="ARBA" id="ARBA00012856"/>
    </source>
</evidence>
<dbReference type="PANTHER" id="PTHR48069">
    <property type="entry name" value="DIHYDROFOLATE REDUCTASE"/>
    <property type="match status" value="1"/>
</dbReference>
<organism evidence="9 10">
    <name type="scientific">Meloidogyne hapla</name>
    <name type="common">Root-knot nematode worm</name>
    <dbReference type="NCBI Taxonomy" id="6305"/>
    <lineage>
        <taxon>Eukaryota</taxon>
        <taxon>Metazoa</taxon>
        <taxon>Ecdysozoa</taxon>
        <taxon>Nematoda</taxon>
        <taxon>Chromadorea</taxon>
        <taxon>Rhabditida</taxon>
        <taxon>Tylenchina</taxon>
        <taxon>Tylenchomorpha</taxon>
        <taxon>Tylenchoidea</taxon>
        <taxon>Meloidogynidae</taxon>
        <taxon>Meloidogyninae</taxon>
        <taxon>Meloidogyne</taxon>
    </lineage>
</organism>
<dbReference type="WBParaSite" id="MhA1_Contig1584.frz3.gene7">
    <property type="protein sequence ID" value="MhA1_Contig1584.frz3.gene7"/>
    <property type="gene ID" value="MhA1_Contig1584.frz3.gene7"/>
</dbReference>
<dbReference type="GO" id="GO:0004146">
    <property type="term" value="F:dihydrofolate reductase activity"/>
    <property type="evidence" value="ECO:0007669"/>
    <property type="project" value="UniProtKB-EC"/>
</dbReference>
<accession>A0A1I8B814</accession>
<evidence type="ECO:0000256" key="1">
    <source>
        <dbReference type="ARBA" id="ARBA00004903"/>
    </source>
</evidence>
<comment type="pathway">
    <text evidence="1">Cofactor biosynthesis; tetrahydrofolate biosynthesis; 5,6,7,8-tetrahydrofolate from 7,8-dihydrofolate: step 1/1.</text>
</comment>
<dbReference type="GO" id="GO:0006730">
    <property type="term" value="P:one-carbon metabolic process"/>
    <property type="evidence" value="ECO:0007669"/>
    <property type="project" value="UniProtKB-KW"/>
</dbReference>
<name>A0A1I8B814_MELHA</name>
<evidence type="ECO:0000256" key="7">
    <source>
        <dbReference type="RuleBase" id="RU004474"/>
    </source>
</evidence>
<evidence type="ECO:0000313" key="10">
    <source>
        <dbReference type="WBParaSite" id="MhA1_Contig1584.frz3.gene7"/>
    </source>
</evidence>
<evidence type="ECO:0000256" key="4">
    <source>
        <dbReference type="ARBA" id="ARBA00022857"/>
    </source>
</evidence>
<keyword evidence="3" id="KW-0554">One-carbon metabolism</keyword>
<keyword evidence="4" id="KW-0521">NADP</keyword>
<dbReference type="Gene3D" id="3.40.430.10">
    <property type="entry name" value="Dihydrofolate Reductase, subunit A"/>
    <property type="match status" value="1"/>
</dbReference>
<dbReference type="GO" id="GO:0046452">
    <property type="term" value="P:dihydrofolate metabolic process"/>
    <property type="evidence" value="ECO:0007669"/>
    <property type="project" value="TreeGrafter"/>
</dbReference>
<keyword evidence="9" id="KW-1185">Reference proteome</keyword>
<protein>
    <recommendedName>
        <fullName evidence="2">dihydrofolate reductase</fullName>
        <ecNumber evidence="2">1.5.1.3</ecNumber>
    </recommendedName>
</protein>